<dbReference type="PANTHER" id="PTHR46124:SF2">
    <property type="entry name" value="D-AMINOACYL-TRNA DEACYLASE"/>
    <property type="match status" value="1"/>
</dbReference>
<name>A0A6N8L2X9_9SPHI</name>
<dbReference type="AlphaFoldDB" id="A0A6N8L2X9"/>
<gene>
    <name evidence="1" type="ORF">GQF63_16835</name>
</gene>
<protein>
    <submittedName>
        <fullName evidence="1">TatD family deoxyribonuclease</fullName>
    </submittedName>
</protein>
<proteinExistence type="predicted"/>
<dbReference type="SUPFAM" id="SSF51556">
    <property type="entry name" value="Metallo-dependent hydrolases"/>
    <property type="match status" value="1"/>
</dbReference>
<accession>A0A6N8L2X9</accession>
<dbReference type="GO" id="GO:0016788">
    <property type="term" value="F:hydrolase activity, acting on ester bonds"/>
    <property type="evidence" value="ECO:0007669"/>
    <property type="project" value="InterPro"/>
</dbReference>
<dbReference type="Gene3D" id="3.20.20.140">
    <property type="entry name" value="Metal-dependent hydrolases"/>
    <property type="match status" value="1"/>
</dbReference>
<dbReference type="Pfam" id="PF01026">
    <property type="entry name" value="TatD_DNase"/>
    <property type="match status" value="1"/>
</dbReference>
<organism evidence="1 2">
    <name type="scientific">Sphingobacterium humi</name>
    <dbReference type="NCBI Taxonomy" id="1796905"/>
    <lineage>
        <taxon>Bacteria</taxon>
        <taxon>Pseudomonadati</taxon>
        <taxon>Bacteroidota</taxon>
        <taxon>Sphingobacteriia</taxon>
        <taxon>Sphingobacteriales</taxon>
        <taxon>Sphingobacteriaceae</taxon>
        <taxon>Sphingobacterium</taxon>
    </lineage>
</organism>
<dbReference type="Proteomes" id="UP000435036">
    <property type="component" value="Unassembled WGS sequence"/>
</dbReference>
<sequence>MPYLSYLKLNVSVYINIHAHSIASKAGDFVLPNCIVSKDYLFEQPCSAGIHPWYIDQNRDAQWEAFMQYAKKPQVLAIGECGLDKLTSTTWAIQAETFEKQLEIANQLNKPLIIHCVRAYHEVFVSLLRKEVQVPVIFHGYERNWPLAEQLLKNKNYYISLGAAIGKGKMDELIQQLPLDRLFLETDDKSTQISDIYAYFCRAKKLPTQQVEDQLLANFNRIFNYSIA</sequence>
<reference evidence="1 2" key="1">
    <citation type="submission" date="2019-12" db="EMBL/GenBank/DDBJ databases">
        <authorList>
            <person name="Dong K."/>
        </authorList>
    </citation>
    <scope>NUCLEOTIDE SEQUENCE [LARGE SCALE GENOMIC DNA]</scope>
    <source>
        <strain evidence="1 2">JCM 31225</strain>
    </source>
</reference>
<dbReference type="CDD" id="cd01310">
    <property type="entry name" value="TatD_DNAse"/>
    <property type="match status" value="1"/>
</dbReference>
<comment type="caution">
    <text evidence="1">The sequence shown here is derived from an EMBL/GenBank/DDBJ whole genome shotgun (WGS) entry which is preliminary data.</text>
</comment>
<dbReference type="InterPro" id="IPR001130">
    <property type="entry name" value="TatD-like"/>
</dbReference>
<dbReference type="InterPro" id="IPR032466">
    <property type="entry name" value="Metal_Hydrolase"/>
</dbReference>
<dbReference type="PANTHER" id="PTHR46124">
    <property type="entry name" value="D-AMINOACYL-TRNA DEACYLASE"/>
    <property type="match status" value="1"/>
</dbReference>
<evidence type="ECO:0000313" key="2">
    <source>
        <dbReference type="Proteomes" id="UP000435036"/>
    </source>
</evidence>
<evidence type="ECO:0000313" key="1">
    <source>
        <dbReference type="EMBL" id="MVZ63696.1"/>
    </source>
</evidence>
<dbReference type="EMBL" id="WSQA01000015">
    <property type="protein sequence ID" value="MVZ63696.1"/>
    <property type="molecule type" value="Genomic_DNA"/>
</dbReference>
<keyword evidence="2" id="KW-1185">Reference proteome</keyword>